<dbReference type="Proteomes" id="UP001589814">
    <property type="component" value="Unassembled WGS sequence"/>
</dbReference>
<proteinExistence type="predicted"/>
<gene>
    <name evidence="1" type="ORF">ACFFHW_01760</name>
</gene>
<evidence type="ECO:0000313" key="1">
    <source>
        <dbReference type="EMBL" id="MFC0266733.1"/>
    </source>
</evidence>
<reference evidence="1 2" key="1">
    <citation type="submission" date="2024-09" db="EMBL/GenBank/DDBJ databases">
        <authorList>
            <person name="Sun Q."/>
            <person name="Mori K."/>
        </authorList>
    </citation>
    <scope>NUCLEOTIDE SEQUENCE [LARGE SCALE GENOMIC DNA]</scope>
    <source>
        <strain evidence="1 2">CCM 7415</strain>
    </source>
</reference>
<protein>
    <submittedName>
        <fullName evidence="1">Uncharacterized protein</fullName>
    </submittedName>
</protein>
<accession>A0ABV6FZA6</accession>
<comment type="caution">
    <text evidence="1">The sequence shown here is derived from an EMBL/GenBank/DDBJ whole genome shotgun (WGS) entry which is preliminary data.</text>
</comment>
<organism evidence="1 2">
    <name type="scientific">Kushneria aurantia</name>
    <dbReference type="NCBI Taxonomy" id="504092"/>
    <lineage>
        <taxon>Bacteria</taxon>
        <taxon>Pseudomonadati</taxon>
        <taxon>Pseudomonadota</taxon>
        <taxon>Gammaproteobacteria</taxon>
        <taxon>Oceanospirillales</taxon>
        <taxon>Halomonadaceae</taxon>
        <taxon>Kushneria</taxon>
    </lineage>
</organism>
<dbReference type="EMBL" id="JBHLVX010000005">
    <property type="protein sequence ID" value="MFC0266733.1"/>
    <property type="molecule type" value="Genomic_DNA"/>
</dbReference>
<evidence type="ECO:0000313" key="2">
    <source>
        <dbReference type="Proteomes" id="UP001589814"/>
    </source>
</evidence>
<dbReference type="RefSeq" id="WP_019952118.1">
    <property type="nucleotide sequence ID" value="NZ_JBHLVX010000005.1"/>
</dbReference>
<keyword evidence="2" id="KW-1185">Reference proteome</keyword>
<name>A0ABV6FZA6_9GAMM</name>
<sequence>MAETLRLARRLSDDDARARLRRLGAERFEPARLSLWRLPVGTEEGRPLAWLLAAETMSRALLLPDNAEPAAPAGNAEAALMLDGGPCPSFTRFERWWLWERLARPGRWSCRVLPATPGCVELPLWLGYSGGRHTRLLVISGLSGEPLVALKSTLLASMHQRSGQASC</sequence>